<keyword evidence="2" id="KW-1185">Reference proteome</keyword>
<dbReference type="AlphaFoldDB" id="A0A3M7SX68"/>
<evidence type="ECO:0000313" key="1">
    <source>
        <dbReference type="EMBL" id="RNA40178.1"/>
    </source>
</evidence>
<name>A0A3M7SX68_BRAPC</name>
<dbReference type="EMBL" id="REGN01000667">
    <property type="protein sequence ID" value="RNA40178.1"/>
    <property type="molecule type" value="Genomic_DNA"/>
</dbReference>
<evidence type="ECO:0000313" key="2">
    <source>
        <dbReference type="Proteomes" id="UP000276133"/>
    </source>
</evidence>
<organism evidence="1 2">
    <name type="scientific">Brachionus plicatilis</name>
    <name type="common">Marine rotifer</name>
    <name type="synonym">Brachionus muelleri</name>
    <dbReference type="NCBI Taxonomy" id="10195"/>
    <lineage>
        <taxon>Eukaryota</taxon>
        <taxon>Metazoa</taxon>
        <taxon>Spiralia</taxon>
        <taxon>Gnathifera</taxon>
        <taxon>Rotifera</taxon>
        <taxon>Eurotatoria</taxon>
        <taxon>Monogononta</taxon>
        <taxon>Pseudotrocha</taxon>
        <taxon>Ploima</taxon>
        <taxon>Brachionidae</taxon>
        <taxon>Brachionus</taxon>
    </lineage>
</organism>
<reference evidence="1 2" key="1">
    <citation type="journal article" date="2018" name="Sci. Rep.">
        <title>Genomic signatures of local adaptation to the degree of environmental predictability in rotifers.</title>
        <authorList>
            <person name="Franch-Gras L."/>
            <person name="Hahn C."/>
            <person name="Garcia-Roger E.M."/>
            <person name="Carmona M.J."/>
            <person name="Serra M."/>
            <person name="Gomez A."/>
        </authorList>
    </citation>
    <scope>NUCLEOTIDE SEQUENCE [LARGE SCALE GENOMIC DNA]</scope>
    <source>
        <strain evidence="1">HYR1</strain>
    </source>
</reference>
<sequence>MNIRKKITLQQIILEEKLSEKKWNRTMMSSTSNCQAKRCVLYANRDLCCCPNWIFISCDVDISFAQIEFLSQQLKCLNFRNVMPSIDVIL</sequence>
<protein>
    <submittedName>
        <fullName evidence="1">Uncharacterized protein</fullName>
    </submittedName>
</protein>
<dbReference type="Proteomes" id="UP000276133">
    <property type="component" value="Unassembled WGS sequence"/>
</dbReference>
<proteinExistence type="predicted"/>
<accession>A0A3M7SX68</accession>
<gene>
    <name evidence="1" type="ORF">BpHYR1_013814</name>
</gene>
<comment type="caution">
    <text evidence="1">The sequence shown here is derived from an EMBL/GenBank/DDBJ whole genome shotgun (WGS) entry which is preliminary data.</text>
</comment>